<protein>
    <submittedName>
        <fullName evidence="1">Uncharacterized protein</fullName>
    </submittedName>
</protein>
<name>A0A8S3SIR2_MYTED</name>
<accession>A0A8S3SIR2</accession>
<gene>
    <name evidence="1" type="ORF">MEDL_31645</name>
</gene>
<comment type="caution">
    <text evidence="1">The sequence shown here is derived from an EMBL/GenBank/DDBJ whole genome shotgun (WGS) entry which is preliminary data.</text>
</comment>
<reference evidence="1" key="1">
    <citation type="submission" date="2021-03" db="EMBL/GenBank/DDBJ databases">
        <authorList>
            <person name="Bekaert M."/>
        </authorList>
    </citation>
    <scope>NUCLEOTIDE SEQUENCE</scope>
</reference>
<dbReference type="AlphaFoldDB" id="A0A8S3SIR2"/>
<proteinExistence type="predicted"/>
<evidence type="ECO:0000313" key="2">
    <source>
        <dbReference type="Proteomes" id="UP000683360"/>
    </source>
</evidence>
<dbReference type="EMBL" id="CAJPWZ010001583">
    <property type="protein sequence ID" value="CAG2218006.1"/>
    <property type="molecule type" value="Genomic_DNA"/>
</dbReference>
<evidence type="ECO:0000313" key="1">
    <source>
        <dbReference type="EMBL" id="CAG2218006.1"/>
    </source>
</evidence>
<dbReference type="Proteomes" id="UP000683360">
    <property type="component" value="Unassembled WGS sequence"/>
</dbReference>
<keyword evidence="2" id="KW-1185">Reference proteome</keyword>
<sequence>MERSGDKKEGVYVGLGEERRERVQIECMEGFEWRGSVVDVGIGERERDRSGGEYRVSLWRGFWNGEASVCKEISERVQSECMEGFEWSGVGVSEEKSESAWIGLIGERVQSECMEGFLEWRERSECIGIGEEISERYSECMFCGVEWRGVHEVYVGFEEMREVQSE</sequence>
<organism evidence="1 2">
    <name type="scientific">Mytilus edulis</name>
    <name type="common">Blue mussel</name>
    <dbReference type="NCBI Taxonomy" id="6550"/>
    <lineage>
        <taxon>Eukaryota</taxon>
        <taxon>Metazoa</taxon>
        <taxon>Spiralia</taxon>
        <taxon>Lophotrochozoa</taxon>
        <taxon>Mollusca</taxon>
        <taxon>Bivalvia</taxon>
        <taxon>Autobranchia</taxon>
        <taxon>Pteriomorphia</taxon>
        <taxon>Mytilida</taxon>
        <taxon>Mytiloidea</taxon>
        <taxon>Mytilidae</taxon>
        <taxon>Mytilinae</taxon>
        <taxon>Mytilus</taxon>
    </lineage>
</organism>